<protein>
    <recommendedName>
        <fullName evidence="1">TET-Associated Glycosyltransferase domain-containing protein</fullName>
    </recommendedName>
</protein>
<name>A0A747KD42_SALER</name>
<gene>
    <name evidence="2" type="ORF">G8M86_001091</name>
</gene>
<accession>A0A747KD42</accession>
<sequence>MRDDFCAFILTHGRPDNVLTYRTLRRAGYTGKIYIVIDDEDKTRQQYLSEFGDQVLVFSKTDIANRFDEADNFGDRRSIFYARNACFELAERVGCQHFIQLDDDYHEFQFRVGPNLEADYSPIRALDQVLEEMLAYYRAIPAASIAMSQGGDFLGSGGDGNAAWLKRKAMNSFICSTDRPFKFVGRINEDVNTYTSLGRRGELFLTIGAVQLGQKQTQKNSGGMTELYLDSGTYVKSFYSVMYAPSCVKIGLMGATHKRLHHQVTWNNAAVKIIHERHKKVCTQPGGKQ</sequence>
<evidence type="ECO:0000259" key="1">
    <source>
        <dbReference type="Pfam" id="PF20691"/>
    </source>
</evidence>
<comment type="caution">
    <text evidence="2">The sequence shown here is derived from an EMBL/GenBank/DDBJ whole genome shotgun (WGS) entry which is preliminary data.</text>
</comment>
<organism evidence="2">
    <name type="scientific">Salmonella enterica</name>
    <name type="common">Salmonella choleraesuis</name>
    <dbReference type="NCBI Taxonomy" id="28901"/>
    <lineage>
        <taxon>Bacteria</taxon>
        <taxon>Pseudomonadati</taxon>
        <taxon>Pseudomonadota</taxon>
        <taxon>Gammaproteobacteria</taxon>
        <taxon>Enterobacterales</taxon>
        <taxon>Enterobacteriaceae</taxon>
        <taxon>Salmonella</taxon>
    </lineage>
</organism>
<evidence type="ECO:0000313" key="2">
    <source>
        <dbReference type="EMBL" id="HAF4525755.1"/>
    </source>
</evidence>
<dbReference type="InterPro" id="IPR049100">
    <property type="entry name" value="TAGT"/>
</dbReference>
<feature type="domain" description="TET-Associated Glycosyltransferase" evidence="1">
    <location>
        <begin position="8"/>
        <end position="223"/>
    </location>
</feature>
<dbReference type="AlphaFoldDB" id="A0A747KD42"/>
<reference evidence="2" key="1">
    <citation type="journal article" date="2018" name="Genome Biol.">
        <title>SKESA: strategic k-mer extension for scrupulous assemblies.</title>
        <authorList>
            <person name="Souvorov A."/>
            <person name="Agarwala R."/>
            <person name="Lipman D.J."/>
        </authorList>
    </citation>
    <scope>NUCLEOTIDE SEQUENCE</scope>
    <source>
        <strain evidence="2">MA.AU170 KAK-R</strain>
    </source>
</reference>
<dbReference type="Pfam" id="PF20691">
    <property type="entry name" value="TAGT"/>
    <property type="match status" value="1"/>
</dbReference>
<dbReference type="EMBL" id="DAAVGD010000001">
    <property type="protein sequence ID" value="HAF4525755.1"/>
    <property type="molecule type" value="Genomic_DNA"/>
</dbReference>
<reference evidence="2" key="2">
    <citation type="submission" date="2020-02" db="EMBL/GenBank/DDBJ databases">
        <authorList>
            <consortium name="NCBI Pathogen Detection Project"/>
        </authorList>
    </citation>
    <scope>NUCLEOTIDE SEQUENCE</scope>
    <source>
        <strain evidence="2">MA.AU170 KAK-R</strain>
    </source>
</reference>
<proteinExistence type="predicted"/>